<dbReference type="GO" id="GO:0016787">
    <property type="term" value="F:hydrolase activity"/>
    <property type="evidence" value="ECO:0007669"/>
    <property type="project" value="UniProtKB-KW"/>
</dbReference>
<gene>
    <name evidence="4" type="ORF">HDA39_004853</name>
</gene>
<keyword evidence="5" id="KW-1185">Reference proteome</keyword>
<evidence type="ECO:0000256" key="1">
    <source>
        <dbReference type="ARBA" id="ARBA00022801"/>
    </source>
</evidence>
<dbReference type="EMBL" id="JACHMY010000001">
    <property type="protein sequence ID" value="MBB5838119.1"/>
    <property type="molecule type" value="Genomic_DNA"/>
</dbReference>
<dbReference type="AlphaFoldDB" id="A0A7W9JA53"/>
<evidence type="ECO:0000313" key="5">
    <source>
        <dbReference type="Proteomes" id="UP000549971"/>
    </source>
</evidence>
<dbReference type="RefSeq" id="WP_337925875.1">
    <property type="nucleotide sequence ID" value="NZ_JACHMY010000001.1"/>
</dbReference>
<dbReference type="Gene3D" id="3.40.710.10">
    <property type="entry name" value="DD-peptidase/beta-lactamase superfamily"/>
    <property type="match status" value="1"/>
</dbReference>
<dbReference type="Proteomes" id="UP000549971">
    <property type="component" value="Unassembled WGS sequence"/>
</dbReference>
<accession>A0A7W9JA53</accession>
<evidence type="ECO:0000313" key="4">
    <source>
        <dbReference type="EMBL" id="MBB5838119.1"/>
    </source>
</evidence>
<organism evidence="4 5">
    <name type="scientific">Kribbella italica</name>
    <dbReference type="NCBI Taxonomy" id="1540520"/>
    <lineage>
        <taxon>Bacteria</taxon>
        <taxon>Bacillati</taxon>
        <taxon>Actinomycetota</taxon>
        <taxon>Actinomycetes</taxon>
        <taxon>Propionibacteriales</taxon>
        <taxon>Kribbellaceae</taxon>
        <taxon>Kribbella</taxon>
    </lineage>
</organism>
<dbReference type="PANTHER" id="PTHR43283">
    <property type="entry name" value="BETA-LACTAMASE-RELATED"/>
    <property type="match status" value="1"/>
</dbReference>
<name>A0A7W9JA53_9ACTN</name>
<dbReference type="InterPro" id="IPR050789">
    <property type="entry name" value="Diverse_Enzym_Activities"/>
</dbReference>
<dbReference type="Pfam" id="PF20773">
    <property type="entry name" value="InhA-like_MAM"/>
    <property type="match status" value="1"/>
</dbReference>
<feature type="domain" description="Beta-lactamase-related" evidence="3">
    <location>
        <begin position="83"/>
        <end position="416"/>
    </location>
</feature>
<dbReference type="Pfam" id="PF00144">
    <property type="entry name" value="Beta-lactamase"/>
    <property type="match status" value="1"/>
</dbReference>
<proteinExistence type="predicted"/>
<keyword evidence="2" id="KW-0732">Signal</keyword>
<protein>
    <submittedName>
        <fullName evidence="4">CubicO group peptidase (Beta-lactamase class C family)</fullName>
    </submittedName>
</protein>
<dbReference type="SUPFAM" id="SSF56601">
    <property type="entry name" value="beta-lactamase/transpeptidase-like"/>
    <property type="match status" value="1"/>
</dbReference>
<dbReference type="PANTHER" id="PTHR43283:SF11">
    <property type="entry name" value="BETA-LACTAMASE-RELATED DOMAIN-CONTAINING PROTEIN"/>
    <property type="match status" value="1"/>
</dbReference>
<evidence type="ECO:0000256" key="2">
    <source>
        <dbReference type="SAM" id="SignalP"/>
    </source>
</evidence>
<keyword evidence="1" id="KW-0378">Hydrolase</keyword>
<reference evidence="4 5" key="1">
    <citation type="submission" date="2020-08" db="EMBL/GenBank/DDBJ databases">
        <title>Sequencing the genomes of 1000 actinobacteria strains.</title>
        <authorList>
            <person name="Klenk H.-P."/>
        </authorList>
    </citation>
    <scope>NUCLEOTIDE SEQUENCE [LARGE SCALE GENOMIC DNA]</scope>
    <source>
        <strain evidence="4 5">DSM 28967</strain>
    </source>
</reference>
<sequence>MRSRVLGVAVVSTLMLTMAAPAVAGGNKSGRFDEPFSGYAPKGTLLRDSTPAKAGLDPAPIDAALAQVTGWTQPSGTVKPLYAGAVTLLGHDGKVVTRKATGLALKYADGSGTELPADQQIPMRTDTIFDMASVSKLFTSIVVLQLVEKNKVSLDAPIATYVPEFAENGKAAITVRQALTHTTGLPAFLPLWSAQPDPASRMNMALTAKLVNPPGSTYLYSDLNLIALGELAHRVTGKTLDKLVADGITKPLQMKDTGYNPDPKKKPRIAATEFQVTPNRGMVWGSVHDENAWSLGGVAGHAGVFSTADDLAVLAQTFLNGGSYRHARILKESSVTAMITNFNQGFPGNDHGLGFELNQRWYMGGLSGPRAAGHTGYTGTSVVIDFDSRSFAILLSNRVHPSRNWGSNNPARRAVAQGLALSLGVAPRHGRDAWFSGTTDAATTTLALPVAVPAAGAKLAFDLFVDTEDTDLLYLESSTDGTTWTKVPFTIRDRGTVIDTDGSTSGSGDRHWHQVSADVAGGDQTLRWRYTTDPLYQGRGVYVDGVKLTDGRKVLFDGERNPEAFTATGWRLSRR</sequence>
<comment type="caution">
    <text evidence="4">The sequence shown here is derived from an EMBL/GenBank/DDBJ whole genome shotgun (WGS) entry which is preliminary data.</text>
</comment>
<dbReference type="InterPro" id="IPR012338">
    <property type="entry name" value="Beta-lactam/transpept-like"/>
</dbReference>
<feature type="signal peptide" evidence="2">
    <location>
        <begin position="1"/>
        <end position="24"/>
    </location>
</feature>
<evidence type="ECO:0000259" key="3">
    <source>
        <dbReference type="Pfam" id="PF00144"/>
    </source>
</evidence>
<feature type="chain" id="PRO_5031517932" evidence="2">
    <location>
        <begin position="25"/>
        <end position="575"/>
    </location>
</feature>
<dbReference type="InterPro" id="IPR001466">
    <property type="entry name" value="Beta-lactam-related"/>
</dbReference>